<evidence type="ECO:0000256" key="1">
    <source>
        <dbReference type="SAM" id="Phobius"/>
    </source>
</evidence>
<organism evidence="2 3">
    <name type="scientific">Stylosanthes scabra</name>
    <dbReference type="NCBI Taxonomy" id="79078"/>
    <lineage>
        <taxon>Eukaryota</taxon>
        <taxon>Viridiplantae</taxon>
        <taxon>Streptophyta</taxon>
        <taxon>Embryophyta</taxon>
        <taxon>Tracheophyta</taxon>
        <taxon>Spermatophyta</taxon>
        <taxon>Magnoliopsida</taxon>
        <taxon>eudicotyledons</taxon>
        <taxon>Gunneridae</taxon>
        <taxon>Pentapetalae</taxon>
        <taxon>rosids</taxon>
        <taxon>fabids</taxon>
        <taxon>Fabales</taxon>
        <taxon>Fabaceae</taxon>
        <taxon>Papilionoideae</taxon>
        <taxon>50 kb inversion clade</taxon>
        <taxon>dalbergioids sensu lato</taxon>
        <taxon>Dalbergieae</taxon>
        <taxon>Pterocarpus clade</taxon>
        <taxon>Stylosanthes</taxon>
    </lineage>
</organism>
<feature type="transmembrane region" description="Helical" evidence="1">
    <location>
        <begin position="75"/>
        <end position="96"/>
    </location>
</feature>
<dbReference type="Proteomes" id="UP001341840">
    <property type="component" value="Unassembled WGS sequence"/>
</dbReference>
<protein>
    <submittedName>
        <fullName evidence="2">Uncharacterized protein</fullName>
    </submittedName>
</protein>
<accession>A0ABU6YMR6</accession>
<gene>
    <name evidence="2" type="ORF">PIB30_065372</name>
</gene>
<keyword evidence="1" id="KW-1133">Transmembrane helix</keyword>
<proteinExistence type="predicted"/>
<evidence type="ECO:0000313" key="3">
    <source>
        <dbReference type="Proteomes" id="UP001341840"/>
    </source>
</evidence>
<sequence length="125" mass="13898">QMRRGGDKLRVAVNGASIGAPDQKLSRPEAANEQCEGREEWLSLPFIATNEWQFRNFTVRFVLDRTLNLGVRFRVLNIFVIIPMFSFSLCVIPDGAKSVPAIKLTARVSAQLGPTAYPISIGKIH</sequence>
<dbReference type="EMBL" id="JASCZI010242306">
    <property type="protein sequence ID" value="MED6210569.1"/>
    <property type="molecule type" value="Genomic_DNA"/>
</dbReference>
<keyword evidence="3" id="KW-1185">Reference proteome</keyword>
<keyword evidence="1" id="KW-0812">Transmembrane</keyword>
<feature type="non-terminal residue" evidence="2">
    <location>
        <position position="1"/>
    </location>
</feature>
<evidence type="ECO:0000313" key="2">
    <source>
        <dbReference type="EMBL" id="MED6210569.1"/>
    </source>
</evidence>
<keyword evidence="1" id="KW-0472">Membrane</keyword>
<comment type="caution">
    <text evidence="2">The sequence shown here is derived from an EMBL/GenBank/DDBJ whole genome shotgun (WGS) entry which is preliminary data.</text>
</comment>
<reference evidence="2 3" key="1">
    <citation type="journal article" date="2023" name="Plants (Basel)">
        <title>Bridging the Gap: Combining Genomics and Transcriptomics Approaches to Understand Stylosanthes scabra, an Orphan Legume from the Brazilian Caatinga.</title>
        <authorList>
            <person name="Ferreira-Neto J.R.C."/>
            <person name="da Silva M.D."/>
            <person name="Binneck E."/>
            <person name="de Melo N.F."/>
            <person name="da Silva R.H."/>
            <person name="de Melo A.L.T.M."/>
            <person name="Pandolfi V."/>
            <person name="Bustamante F.O."/>
            <person name="Brasileiro-Vidal A.C."/>
            <person name="Benko-Iseppon A.M."/>
        </authorList>
    </citation>
    <scope>NUCLEOTIDE SEQUENCE [LARGE SCALE GENOMIC DNA]</scope>
    <source>
        <tissue evidence="2">Leaves</tissue>
    </source>
</reference>
<name>A0ABU6YMR6_9FABA</name>